<protein>
    <recommendedName>
        <fullName evidence="2">Plastocyanin-like domain-containing protein</fullName>
    </recommendedName>
</protein>
<dbReference type="InterPro" id="IPR011706">
    <property type="entry name" value="Cu-oxidase_C"/>
</dbReference>
<dbReference type="InterPro" id="IPR008972">
    <property type="entry name" value="Cupredoxin"/>
</dbReference>
<evidence type="ECO:0000256" key="1">
    <source>
        <dbReference type="ARBA" id="ARBA00010609"/>
    </source>
</evidence>
<evidence type="ECO:0000259" key="2">
    <source>
        <dbReference type="Pfam" id="PF07731"/>
    </source>
</evidence>
<dbReference type="Proteomes" id="UP000017836">
    <property type="component" value="Unassembled WGS sequence"/>
</dbReference>
<dbReference type="GO" id="GO:0005507">
    <property type="term" value="F:copper ion binding"/>
    <property type="evidence" value="ECO:0007669"/>
    <property type="project" value="InterPro"/>
</dbReference>
<keyword evidence="4" id="KW-1185">Reference proteome</keyword>
<sequence>MLFHQRWNLTANAARPNPQGSFHYGSINITRTIVLENNAATIDNLRHYTVNGRIFVYPDTPLKLADYYQIPDVFTLDAIADGPSEVEGAPSAATSVVDADYKAFIQIVFQNPEPTLQSWHLDGYSFFVVG</sequence>
<evidence type="ECO:0000313" key="4">
    <source>
        <dbReference type="Proteomes" id="UP000017836"/>
    </source>
</evidence>
<dbReference type="InterPro" id="IPR045087">
    <property type="entry name" value="Cu-oxidase_fam"/>
</dbReference>
<dbReference type="SUPFAM" id="SSF49503">
    <property type="entry name" value="Cupredoxins"/>
    <property type="match status" value="1"/>
</dbReference>
<dbReference type="GO" id="GO:0016491">
    <property type="term" value="F:oxidoreductase activity"/>
    <property type="evidence" value="ECO:0007669"/>
    <property type="project" value="InterPro"/>
</dbReference>
<reference evidence="4" key="1">
    <citation type="journal article" date="2013" name="Science">
        <title>The Amborella genome and the evolution of flowering plants.</title>
        <authorList>
            <consortium name="Amborella Genome Project"/>
        </authorList>
    </citation>
    <scope>NUCLEOTIDE SEQUENCE [LARGE SCALE GENOMIC DNA]</scope>
</reference>
<comment type="similarity">
    <text evidence="1">Belongs to the multicopper oxidase family.</text>
</comment>
<proteinExistence type="inferred from homology"/>
<dbReference type="PANTHER" id="PTHR11709:SF296">
    <property type="entry name" value="MULTI-COPPER OXIDASE TYPE I FAMILY PROTEIN"/>
    <property type="match status" value="1"/>
</dbReference>
<dbReference type="Gene3D" id="2.60.40.420">
    <property type="entry name" value="Cupredoxins - blue copper proteins"/>
    <property type="match status" value="1"/>
</dbReference>
<dbReference type="OMA" id="MSFRWNL"/>
<gene>
    <name evidence="3" type="ORF">AMTR_s00041p00172220</name>
</gene>
<dbReference type="Gramene" id="ERN13391">
    <property type="protein sequence ID" value="ERN13391"/>
    <property type="gene ID" value="AMTR_s00041p00172220"/>
</dbReference>
<organism evidence="3 4">
    <name type="scientific">Amborella trichopoda</name>
    <dbReference type="NCBI Taxonomy" id="13333"/>
    <lineage>
        <taxon>Eukaryota</taxon>
        <taxon>Viridiplantae</taxon>
        <taxon>Streptophyta</taxon>
        <taxon>Embryophyta</taxon>
        <taxon>Tracheophyta</taxon>
        <taxon>Spermatophyta</taxon>
        <taxon>Magnoliopsida</taxon>
        <taxon>Amborellales</taxon>
        <taxon>Amborellaceae</taxon>
        <taxon>Amborella</taxon>
    </lineage>
</organism>
<dbReference type="eggNOG" id="KOG1263">
    <property type="taxonomic scope" value="Eukaryota"/>
</dbReference>
<evidence type="ECO:0000313" key="3">
    <source>
        <dbReference type="EMBL" id="ERN13391.1"/>
    </source>
</evidence>
<name>W1PZB0_AMBTC</name>
<dbReference type="AlphaFoldDB" id="W1PZB0"/>
<dbReference type="PANTHER" id="PTHR11709">
    <property type="entry name" value="MULTI-COPPER OXIDASE"/>
    <property type="match status" value="1"/>
</dbReference>
<dbReference type="Pfam" id="PF07731">
    <property type="entry name" value="Cu-oxidase_2"/>
    <property type="match status" value="1"/>
</dbReference>
<dbReference type="EMBL" id="KI392588">
    <property type="protein sequence ID" value="ERN13391.1"/>
    <property type="molecule type" value="Genomic_DNA"/>
</dbReference>
<dbReference type="HOGENOM" id="CLU_1940956_0_0_1"/>
<feature type="domain" description="Plastocyanin-like" evidence="2">
    <location>
        <begin position="60"/>
        <end position="130"/>
    </location>
</feature>
<accession>W1PZB0</accession>